<feature type="transmembrane region" description="Helical" evidence="8">
    <location>
        <begin position="232"/>
        <end position="252"/>
    </location>
</feature>
<dbReference type="Proteomes" id="UP000038011">
    <property type="component" value="Unassembled WGS sequence"/>
</dbReference>
<dbReference type="RefSeq" id="WP_053999025.1">
    <property type="nucleotide sequence ID" value="NZ_JXMU01000011.1"/>
</dbReference>
<keyword evidence="10" id="KW-1185">Reference proteome</keyword>
<evidence type="ECO:0000313" key="10">
    <source>
        <dbReference type="Proteomes" id="UP000038011"/>
    </source>
</evidence>
<dbReference type="PANTHER" id="PTHR36838">
    <property type="entry name" value="AUXIN EFFLUX CARRIER FAMILY PROTEIN"/>
    <property type="match status" value="1"/>
</dbReference>
<dbReference type="PATRIC" id="fig|1514904.3.peg.633"/>
<gene>
    <name evidence="9" type="ORF">SU32_09040</name>
</gene>
<evidence type="ECO:0000256" key="6">
    <source>
        <dbReference type="ARBA" id="ARBA00022989"/>
    </source>
</evidence>
<feature type="transmembrane region" description="Helical" evidence="8">
    <location>
        <begin position="169"/>
        <end position="189"/>
    </location>
</feature>
<sequence>MAGIIALVLPFFGLIALGFGAARITKQPLEALGWMNTFIIYIALPALFFKLLSQTPIEELTQWRYILATTFSTYIAFSVIFALGIWRSKGNVAESAIMGFAGAYGNIGYMAPGLALLAFGEAAVVPVALIFCFDNTLHFVMAPLLMALSGNGDQNVSKLQLAGQVAKRILLHPFILATIVGVLAAIFEVQPPKAIGTLIDYLANAAAPCALFAMGVSLALRPLKRVPQEAVFIAPMKLIIQPAIAYLLVTAIGDFPPIWVYCAMLLAALPSATNVFVIAQQYNVWVERASAMVLITTVLSVFTVTALLYLAKNDLIPL</sequence>
<feature type="transmembrane region" description="Helical" evidence="8">
    <location>
        <begin position="32"/>
        <end position="53"/>
    </location>
</feature>
<dbReference type="InterPro" id="IPR004776">
    <property type="entry name" value="Mem_transp_PIN-like"/>
</dbReference>
<keyword evidence="7 8" id="KW-0472">Membrane</keyword>
<evidence type="ECO:0000256" key="8">
    <source>
        <dbReference type="SAM" id="Phobius"/>
    </source>
</evidence>
<dbReference type="GO" id="GO:0005886">
    <property type="term" value="C:plasma membrane"/>
    <property type="evidence" value="ECO:0007669"/>
    <property type="project" value="UniProtKB-SubCell"/>
</dbReference>
<comment type="subcellular location">
    <subcellularLocation>
        <location evidence="1">Cell membrane</location>
        <topology evidence="1">Multi-pass membrane protein</topology>
    </subcellularLocation>
</comment>
<organism evidence="9 10">
    <name type="scientific">Ahrensia marina</name>
    <dbReference type="NCBI Taxonomy" id="1514904"/>
    <lineage>
        <taxon>Bacteria</taxon>
        <taxon>Pseudomonadati</taxon>
        <taxon>Pseudomonadota</taxon>
        <taxon>Alphaproteobacteria</taxon>
        <taxon>Hyphomicrobiales</taxon>
        <taxon>Ahrensiaceae</taxon>
        <taxon>Ahrensia</taxon>
    </lineage>
</organism>
<dbReference type="Pfam" id="PF03547">
    <property type="entry name" value="Mem_trans"/>
    <property type="match status" value="1"/>
</dbReference>
<keyword evidence="3" id="KW-0813">Transport</keyword>
<comment type="caution">
    <text evidence="9">The sequence shown here is derived from an EMBL/GenBank/DDBJ whole genome shotgun (WGS) entry which is preliminary data.</text>
</comment>
<evidence type="ECO:0000256" key="2">
    <source>
        <dbReference type="ARBA" id="ARBA00010145"/>
    </source>
</evidence>
<evidence type="ECO:0000313" key="9">
    <source>
        <dbReference type="EMBL" id="KPB01382.1"/>
    </source>
</evidence>
<accession>A0A0N0E7R3</accession>
<dbReference type="InterPro" id="IPR038770">
    <property type="entry name" value="Na+/solute_symporter_sf"/>
</dbReference>
<feature type="transmembrane region" description="Helical" evidence="8">
    <location>
        <begin position="258"/>
        <end position="279"/>
    </location>
</feature>
<dbReference type="GO" id="GO:0055085">
    <property type="term" value="P:transmembrane transport"/>
    <property type="evidence" value="ECO:0007669"/>
    <property type="project" value="InterPro"/>
</dbReference>
<evidence type="ECO:0000256" key="1">
    <source>
        <dbReference type="ARBA" id="ARBA00004651"/>
    </source>
</evidence>
<dbReference type="PANTHER" id="PTHR36838:SF3">
    <property type="entry name" value="TRANSPORTER AUXIN EFFLUX CARRIER EC FAMILY"/>
    <property type="match status" value="1"/>
</dbReference>
<dbReference type="EMBL" id="JXMU01000011">
    <property type="protein sequence ID" value="KPB01382.1"/>
    <property type="molecule type" value="Genomic_DNA"/>
</dbReference>
<evidence type="ECO:0000256" key="4">
    <source>
        <dbReference type="ARBA" id="ARBA00022475"/>
    </source>
</evidence>
<name>A0A0N0E7R3_9HYPH</name>
<feature type="transmembrane region" description="Helical" evidence="8">
    <location>
        <begin position="65"/>
        <end position="86"/>
    </location>
</feature>
<comment type="similarity">
    <text evidence="2">Belongs to the auxin efflux carrier (TC 2.A.69) family.</text>
</comment>
<keyword evidence="4" id="KW-1003">Cell membrane</keyword>
<evidence type="ECO:0000256" key="5">
    <source>
        <dbReference type="ARBA" id="ARBA00022692"/>
    </source>
</evidence>
<proteinExistence type="inferred from homology"/>
<evidence type="ECO:0000256" key="7">
    <source>
        <dbReference type="ARBA" id="ARBA00023136"/>
    </source>
</evidence>
<feature type="transmembrane region" description="Helical" evidence="8">
    <location>
        <begin position="291"/>
        <end position="311"/>
    </location>
</feature>
<dbReference type="Gene3D" id="1.20.1530.20">
    <property type="match status" value="1"/>
</dbReference>
<evidence type="ECO:0000256" key="3">
    <source>
        <dbReference type="ARBA" id="ARBA00022448"/>
    </source>
</evidence>
<dbReference type="OrthoDB" id="7329340at2"/>
<keyword evidence="6 8" id="KW-1133">Transmembrane helix</keyword>
<keyword evidence="5 8" id="KW-0812">Transmembrane</keyword>
<dbReference type="STRING" id="1514904.SU32_09040"/>
<dbReference type="AlphaFoldDB" id="A0A0N0E7R3"/>
<protein>
    <submittedName>
        <fullName evidence="9">Malonate transporter</fullName>
    </submittedName>
</protein>
<feature type="transmembrane region" description="Helical" evidence="8">
    <location>
        <begin position="201"/>
        <end position="220"/>
    </location>
</feature>
<reference evidence="9 10" key="1">
    <citation type="submission" date="2015-01" db="EMBL/GenBank/DDBJ databases">
        <title>Ahrensia donghaiensis sp. nov., a novel dimethylsulphoniopropionate-cleavage bacterium isolated from seawater and emended descriptions of the genus Ahrensia and Ahrensia kielensis.</title>
        <authorList>
            <person name="Liu J."/>
        </authorList>
    </citation>
    <scope>NUCLEOTIDE SEQUENCE [LARGE SCALE GENOMIC DNA]</scope>
    <source>
        <strain evidence="9 10">LZD062</strain>
    </source>
</reference>